<dbReference type="EMBL" id="BAAAFZ010000072">
    <property type="protein sequence ID" value="GAA0600529.1"/>
    <property type="molecule type" value="Genomic_DNA"/>
</dbReference>
<sequence length="542" mass="58638">MNDAVPGSSAPNAEVRRAALDWIAANERRLSAFNARIWEHAEPAWREYRSARDYVELLRAEGFSVEEGSGGMPTAFVSTWSQGAGGPVLAGFSEYDAVPGNSQQVAPRRAPREGLHPYAAGHTDPHSMLGTASLAAVLGARAAMEAHGVAGTLKLFGEPAEKVCGSKPVHAAKGYYDGLDAAVVWHPWPYNTVTDETHFGAYWSAVVTFEAEAPERWIDPALVPIEGAHAAARCPGALDALCLMYTTTKYTKEAMFPHAGSWTLNEFVLGDAAATSDNLPPRFAQIQYSWRSPSLGIQEQIWRVLANNARHAAGSTGCRAFVRWVTKTRVGVPNKAMTDLAWKNLQEVGPPVFPEEALEFGRAIQRELGLEPMADPFNADIGRLMPPEEFEAKMRAGLPPWQRHLSADDYVEFCWHAPTVRLLAGRPRPRPPGPGYAYPNWAYNALGGLPAAVDPGLFVAAKTMALTLVDLATRPEALAAAQAEFRGRAGGGPGGAGWVGPLLPADFEPPVDLRWPEYVTTERGREWCFPTPREGTGAGEAL</sequence>
<evidence type="ECO:0008006" key="3">
    <source>
        <dbReference type="Google" id="ProtNLM"/>
    </source>
</evidence>
<evidence type="ECO:0000313" key="1">
    <source>
        <dbReference type="EMBL" id="GAA0600529.1"/>
    </source>
</evidence>
<dbReference type="PANTHER" id="PTHR30575:SF0">
    <property type="entry name" value="XAA-ARG DIPEPTIDASE"/>
    <property type="match status" value="1"/>
</dbReference>
<name>A0ABN1FYK0_9PROT</name>
<dbReference type="Gene3D" id="3.30.70.360">
    <property type="match status" value="1"/>
</dbReference>
<reference evidence="1 2" key="1">
    <citation type="journal article" date="2019" name="Int. J. Syst. Evol. Microbiol.">
        <title>The Global Catalogue of Microorganisms (GCM) 10K type strain sequencing project: providing services to taxonomists for standard genome sequencing and annotation.</title>
        <authorList>
            <consortium name="The Broad Institute Genomics Platform"/>
            <consortium name="The Broad Institute Genome Sequencing Center for Infectious Disease"/>
            <person name="Wu L."/>
            <person name="Ma J."/>
        </authorList>
    </citation>
    <scope>NUCLEOTIDE SEQUENCE [LARGE SCALE GENOMIC DNA]</scope>
    <source>
        <strain evidence="1 2">JCM 9933</strain>
    </source>
</reference>
<accession>A0ABN1FYK0</accession>
<keyword evidence="2" id="KW-1185">Reference proteome</keyword>
<dbReference type="SUPFAM" id="SSF53187">
    <property type="entry name" value="Zn-dependent exopeptidases"/>
    <property type="match status" value="1"/>
</dbReference>
<organism evidence="1 2">
    <name type="scientific">Craurococcus roseus</name>
    <dbReference type="NCBI Taxonomy" id="77585"/>
    <lineage>
        <taxon>Bacteria</taxon>
        <taxon>Pseudomonadati</taxon>
        <taxon>Pseudomonadota</taxon>
        <taxon>Alphaproteobacteria</taxon>
        <taxon>Acetobacterales</taxon>
        <taxon>Acetobacteraceae</taxon>
        <taxon>Craurococcus</taxon>
    </lineage>
</organism>
<dbReference type="InterPro" id="IPR052030">
    <property type="entry name" value="Peptidase_M20/M20A_hydrolases"/>
</dbReference>
<protein>
    <recommendedName>
        <fullName evidence="3">Amidohydrolase</fullName>
    </recommendedName>
</protein>
<dbReference type="Proteomes" id="UP001501588">
    <property type="component" value="Unassembled WGS sequence"/>
</dbReference>
<dbReference type="PANTHER" id="PTHR30575">
    <property type="entry name" value="PEPTIDASE M20"/>
    <property type="match status" value="1"/>
</dbReference>
<comment type="caution">
    <text evidence="1">The sequence shown here is derived from an EMBL/GenBank/DDBJ whole genome shotgun (WGS) entry which is preliminary data.</text>
</comment>
<evidence type="ECO:0000313" key="2">
    <source>
        <dbReference type="Proteomes" id="UP001501588"/>
    </source>
</evidence>
<proteinExistence type="predicted"/>
<dbReference type="RefSeq" id="WP_343897490.1">
    <property type="nucleotide sequence ID" value="NZ_BAAAFZ010000072.1"/>
</dbReference>
<dbReference type="Gene3D" id="3.40.630.10">
    <property type="entry name" value="Zn peptidases"/>
    <property type="match status" value="1"/>
</dbReference>
<gene>
    <name evidence="1" type="ORF">GCM10009416_43180</name>
</gene>